<proteinExistence type="predicted"/>
<sequence>MAWFGSETPRILAHELVELAAAVDQVQPGTLHRFAVGVGLRQSAGGDLPEARLPDLDEEGFVHFGHGLRTSVRRRL</sequence>
<reference evidence="1 2" key="1">
    <citation type="submission" date="2024-06" db="EMBL/GenBank/DDBJ databases">
        <title>The Natural Products Discovery Center: Release of the First 8490 Sequenced Strains for Exploring Actinobacteria Biosynthetic Diversity.</title>
        <authorList>
            <person name="Kalkreuter E."/>
            <person name="Kautsar S.A."/>
            <person name="Yang D."/>
            <person name="Bader C.D."/>
            <person name="Teijaro C.N."/>
            <person name="Fluegel L."/>
            <person name="Davis C.M."/>
            <person name="Simpson J.R."/>
            <person name="Lauterbach L."/>
            <person name="Steele A.D."/>
            <person name="Gui C."/>
            <person name="Meng S."/>
            <person name="Li G."/>
            <person name="Viehrig K."/>
            <person name="Ye F."/>
            <person name="Su P."/>
            <person name="Kiefer A.F."/>
            <person name="Nichols A."/>
            <person name="Cepeda A.J."/>
            <person name="Yan W."/>
            <person name="Fan B."/>
            <person name="Jiang Y."/>
            <person name="Adhikari A."/>
            <person name="Zheng C.-J."/>
            <person name="Schuster L."/>
            <person name="Cowan T.M."/>
            <person name="Smanski M.J."/>
            <person name="Chevrette M.G."/>
            <person name="De Carvalho L.P.S."/>
            <person name="Shen B."/>
        </authorList>
    </citation>
    <scope>NUCLEOTIDE SEQUENCE [LARGE SCALE GENOMIC DNA]</scope>
    <source>
        <strain evidence="1 2">NPDC000837</strain>
    </source>
</reference>
<dbReference type="RefSeq" id="WP_351979346.1">
    <property type="nucleotide sequence ID" value="NZ_JBEPBX010000066.1"/>
</dbReference>
<protein>
    <submittedName>
        <fullName evidence="1">Uncharacterized protein</fullName>
    </submittedName>
</protein>
<evidence type="ECO:0000313" key="2">
    <source>
        <dbReference type="Proteomes" id="UP001445472"/>
    </source>
</evidence>
<organism evidence="1 2">
    <name type="scientific">Streptomyces xantholiticus</name>
    <dbReference type="NCBI Taxonomy" id="68285"/>
    <lineage>
        <taxon>Bacteria</taxon>
        <taxon>Bacillati</taxon>
        <taxon>Actinomycetota</taxon>
        <taxon>Actinomycetes</taxon>
        <taxon>Kitasatosporales</taxon>
        <taxon>Streptomycetaceae</taxon>
        <taxon>Streptomyces</taxon>
    </lineage>
</organism>
<name>A0ABV1V664_9ACTN</name>
<dbReference type="Proteomes" id="UP001445472">
    <property type="component" value="Unassembled WGS sequence"/>
</dbReference>
<comment type="caution">
    <text evidence="1">The sequence shown here is derived from an EMBL/GenBank/DDBJ whole genome shotgun (WGS) entry which is preliminary data.</text>
</comment>
<accession>A0ABV1V664</accession>
<dbReference type="EMBL" id="JBEPBX010000066">
    <property type="protein sequence ID" value="MER6618525.1"/>
    <property type="molecule type" value="Genomic_DNA"/>
</dbReference>
<keyword evidence="2" id="KW-1185">Reference proteome</keyword>
<gene>
    <name evidence="1" type="ORF">ABT276_35590</name>
</gene>
<evidence type="ECO:0000313" key="1">
    <source>
        <dbReference type="EMBL" id="MER6618525.1"/>
    </source>
</evidence>